<dbReference type="PANTHER" id="PTHR38657">
    <property type="entry name" value="SLR1343 PROTEIN"/>
    <property type="match status" value="1"/>
</dbReference>
<gene>
    <name evidence="1" type="ORF">RCA23_c09420</name>
</gene>
<protein>
    <recommendedName>
        <fullName evidence="3">Cryptochrome/photolyase family protein</fullName>
    </recommendedName>
</protein>
<dbReference type="Pfam" id="PF04244">
    <property type="entry name" value="DPRP"/>
    <property type="match status" value="1"/>
</dbReference>
<dbReference type="KEGG" id="ptp:RCA23_c09420"/>
<dbReference type="Proteomes" id="UP000028680">
    <property type="component" value="Chromosome"/>
</dbReference>
<sequence length="513" mass="58781">MAVLRVILGDQLSPTISSLHGADKTKDTILICEVQQEATYVKHHKKKLVFIFSAMRHFAQELRDAKYRVIYHKLDDATPVSRFSDAVTRAAQMGDFDEIVVTEPSEYRVLEEIKLWPDLLNLPVDIRPDTRFLASHSDFQNWSAGRKSLRMEYFYREMRKRYNILMEGDQPIGDQWNFDSDNRKAPNATLTIPDTFRLAPDGVTQEVCAMVEQLFPDHMGAATPFHFAVTAEGARAALQQFVEERLAFFGDYQDAMLQDEAWMFHAHIGLYLNTGLLLPLECIAAAEQAYHRGQAPLNAVEGFIRQILGWREFVRGLYWQNMPGYETLNFFDAQRDLPDFYWTADTRMNCLRQSVQETIDHAYAHHIQRLMVLGNFALLAGILPAQVNDWFLSVYADAFEWVELPNVSGMALFADGGKLASKPYASGGGYINKMSNYCKGCSYSVTAKNGPKACPFNYLYWDFLDRNRAKLRANPRVGMMYRVYDHMDADKQQAIRSDAEQFLKDLATQDRTP</sequence>
<dbReference type="RefSeq" id="WP_044051296.1">
    <property type="nucleotide sequence ID" value="NZ_CP003984.1"/>
</dbReference>
<name>A0AAN0VHU9_9RHOB</name>
<evidence type="ECO:0000313" key="2">
    <source>
        <dbReference type="Proteomes" id="UP000028680"/>
    </source>
</evidence>
<dbReference type="InterPro" id="IPR036134">
    <property type="entry name" value="Crypto/Photolyase_FAD-like_sf"/>
</dbReference>
<evidence type="ECO:0000313" key="1">
    <source>
        <dbReference type="EMBL" id="AII86497.1"/>
    </source>
</evidence>
<evidence type="ECO:0008006" key="3">
    <source>
        <dbReference type="Google" id="ProtNLM"/>
    </source>
</evidence>
<reference evidence="1 2" key="1">
    <citation type="journal article" date="2014" name="ISME J.">
        <title>Adaptation of an abundant Roseobacter RCA organism to pelagic systems revealed by genomic and transcriptomic analyses.</title>
        <authorList>
            <person name="Voget S."/>
            <person name="Wemheuer B."/>
            <person name="Brinkhoff T."/>
            <person name="Vollmers J."/>
            <person name="Dietrich S."/>
            <person name="Giebel H.A."/>
            <person name="Beardsley C."/>
            <person name="Sardemann C."/>
            <person name="Bakenhus I."/>
            <person name="Billerbeck S."/>
            <person name="Daniel R."/>
            <person name="Simon M."/>
        </authorList>
    </citation>
    <scope>NUCLEOTIDE SEQUENCE [LARGE SCALE GENOMIC DNA]</scope>
    <source>
        <strain evidence="1 2">RCA23</strain>
    </source>
</reference>
<dbReference type="Gene3D" id="3.40.50.620">
    <property type="entry name" value="HUPs"/>
    <property type="match status" value="1"/>
</dbReference>
<dbReference type="SUPFAM" id="SSF48173">
    <property type="entry name" value="Cryptochrome/photolyase FAD-binding domain"/>
    <property type="match status" value="1"/>
</dbReference>
<proteinExistence type="predicted"/>
<dbReference type="EMBL" id="CP003984">
    <property type="protein sequence ID" value="AII86497.1"/>
    <property type="molecule type" value="Genomic_DNA"/>
</dbReference>
<organism evidence="1 2">
    <name type="scientific">Planktomarina temperata RCA23</name>
    <dbReference type="NCBI Taxonomy" id="666509"/>
    <lineage>
        <taxon>Bacteria</taxon>
        <taxon>Pseudomonadati</taxon>
        <taxon>Pseudomonadota</taxon>
        <taxon>Alphaproteobacteria</taxon>
        <taxon>Rhodobacterales</taxon>
        <taxon>Paracoccaceae</taxon>
        <taxon>Planktomarina</taxon>
    </lineage>
</organism>
<accession>A0AAN0VHU9</accession>
<dbReference type="AlphaFoldDB" id="A0AAN0VHU9"/>
<dbReference type="InterPro" id="IPR014729">
    <property type="entry name" value="Rossmann-like_a/b/a_fold"/>
</dbReference>
<dbReference type="InterPro" id="IPR052551">
    <property type="entry name" value="UV-DNA_repair_photolyase"/>
</dbReference>
<dbReference type="Gene3D" id="1.10.579.10">
    <property type="entry name" value="DNA Cyclobutane Dipyrimidine Photolyase, subunit A, domain 3"/>
    <property type="match status" value="1"/>
</dbReference>
<dbReference type="InterPro" id="IPR007357">
    <property type="entry name" value="PhrB-like"/>
</dbReference>
<keyword evidence="2" id="KW-1185">Reference proteome</keyword>
<dbReference type="Gene3D" id="1.25.40.80">
    <property type="match status" value="1"/>
</dbReference>
<dbReference type="PANTHER" id="PTHR38657:SF1">
    <property type="entry name" value="SLR1343 PROTEIN"/>
    <property type="match status" value="1"/>
</dbReference>
<dbReference type="Gene3D" id="1.10.10.1710">
    <property type="entry name" value="Deoxyribodipyrimidine photolyase-related"/>
    <property type="match status" value="1"/>
</dbReference>